<evidence type="ECO:0000313" key="3">
    <source>
        <dbReference type="Proteomes" id="UP000031561"/>
    </source>
</evidence>
<dbReference type="NCBIfam" id="NF033545">
    <property type="entry name" value="transpos_IS630"/>
    <property type="match status" value="1"/>
</dbReference>
<comment type="caution">
    <text evidence="2">The sequence shown here is derived from an EMBL/GenBank/DDBJ whole genome shotgun (WGS) entry which is preliminary data.</text>
</comment>
<dbReference type="EMBL" id="JTHE03000039">
    <property type="protein sequence ID" value="MCM1982418.1"/>
    <property type="molecule type" value="Genomic_DNA"/>
</dbReference>
<evidence type="ECO:0000313" key="2">
    <source>
        <dbReference type="EMBL" id="MCM1982418.1"/>
    </source>
</evidence>
<sequence>MPRKKYIVTLTETERQHLEKLTQTGKTAAYVITHARILLKADTSQPDGGWCDADISAALDVGTATVERLRQQFVEEGFEACLSRKTRVYTRLLDGNQEAHLIAIACSNPPEGQSRWTLRLLSQRLVELGHVESVSHETVRQTPKKNELKPWRKDCWVIPPEQDADFICQMEEVLDLYSQSEDPSYPLVCFDEASKQLSKETHIPQAAGPGQVAREDYQYERNGTANLFMFSAPLLGWRHVEVTEQRTQIDYAQQMKWLVDVGFPGALQIRVVQDNLNTHVKASLYKAFEAPEARRILERLDFHYTPKHGSWLNMAEIELSVLSRQCLDRRIPDLETLKIEVAAWETRRNDTANKIDWQFTTQDARIKLKHLYPSFEE</sequence>
<protein>
    <submittedName>
        <fullName evidence="2">IS630 family transposase</fullName>
    </submittedName>
</protein>
<evidence type="ECO:0000259" key="1">
    <source>
        <dbReference type="Pfam" id="PF13358"/>
    </source>
</evidence>
<reference evidence="2 3" key="1">
    <citation type="journal article" date="2015" name="Genome Announc.">
        <title>Draft Genome Sequence of Filamentous Marine Cyanobacterium Lyngbya confervoides Strain BDU141951.</title>
        <authorList>
            <person name="Chandrababunaidu M.M."/>
            <person name="Sen D."/>
            <person name="Tripathy S."/>
        </authorList>
    </citation>
    <scope>NUCLEOTIDE SEQUENCE [LARGE SCALE GENOMIC DNA]</scope>
    <source>
        <strain evidence="2 3">BDU141951</strain>
    </source>
</reference>
<dbReference type="InterPro" id="IPR047655">
    <property type="entry name" value="Transpos_IS630-like"/>
</dbReference>
<organism evidence="2 3">
    <name type="scientific">Lyngbya confervoides BDU141951</name>
    <dbReference type="NCBI Taxonomy" id="1574623"/>
    <lineage>
        <taxon>Bacteria</taxon>
        <taxon>Bacillati</taxon>
        <taxon>Cyanobacteriota</taxon>
        <taxon>Cyanophyceae</taxon>
        <taxon>Oscillatoriophycideae</taxon>
        <taxon>Oscillatoriales</taxon>
        <taxon>Microcoleaceae</taxon>
        <taxon>Lyngbya</taxon>
    </lineage>
</organism>
<dbReference type="AlphaFoldDB" id="A0ABD4T1Q3"/>
<accession>A0ABD4T1Q3</accession>
<dbReference type="InterPro" id="IPR038717">
    <property type="entry name" value="Tc1-like_DDE_dom"/>
</dbReference>
<dbReference type="Pfam" id="PF13358">
    <property type="entry name" value="DDE_3"/>
    <property type="match status" value="1"/>
</dbReference>
<dbReference type="Pfam" id="PF13565">
    <property type="entry name" value="HTH_32"/>
    <property type="match status" value="1"/>
</dbReference>
<dbReference type="SUPFAM" id="SSF46689">
    <property type="entry name" value="Homeodomain-like"/>
    <property type="match status" value="1"/>
</dbReference>
<gene>
    <name evidence="2" type="ORF">QQ91_0006200</name>
</gene>
<dbReference type="Proteomes" id="UP000031561">
    <property type="component" value="Unassembled WGS sequence"/>
</dbReference>
<dbReference type="InterPro" id="IPR009057">
    <property type="entry name" value="Homeodomain-like_sf"/>
</dbReference>
<name>A0ABD4T1Q3_9CYAN</name>
<keyword evidence="3" id="KW-1185">Reference proteome</keyword>
<dbReference type="RefSeq" id="WP_201277356.1">
    <property type="nucleotide sequence ID" value="NZ_JTHE03000039.1"/>
</dbReference>
<proteinExistence type="predicted"/>
<feature type="domain" description="Tc1-like transposase DDE" evidence="1">
    <location>
        <begin position="186"/>
        <end position="338"/>
    </location>
</feature>